<dbReference type="InterPro" id="IPR004796">
    <property type="entry name" value="PTS_IIC_cello"/>
</dbReference>
<dbReference type="EMBL" id="LR214950">
    <property type="protein sequence ID" value="VEU58316.1"/>
    <property type="molecule type" value="Genomic_DNA"/>
</dbReference>
<evidence type="ECO:0000256" key="3">
    <source>
        <dbReference type="ARBA" id="ARBA00022475"/>
    </source>
</evidence>
<dbReference type="Proteomes" id="UP000290568">
    <property type="component" value="Chromosome"/>
</dbReference>
<feature type="domain" description="PTS EIIC type-3" evidence="10">
    <location>
        <begin position="16"/>
        <end position="431"/>
    </location>
</feature>
<dbReference type="InterPro" id="IPR004501">
    <property type="entry name" value="PTS_EIIC_3"/>
</dbReference>
<dbReference type="GO" id="GO:1901264">
    <property type="term" value="P:carbohydrate derivative transport"/>
    <property type="evidence" value="ECO:0007669"/>
    <property type="project" value="TreeGrafter"/>
</dbReference>
<evidence type="ECO:0000256" key="7">
    <source>
        <dbReference type="ARBA" id="ARBA00023136"/>
    </source>
</evidence>
<evidence type="ECO:0000256" key="2">
    <source>
        <dbReference type="ARBA" id="ARBA00022448"/>
    </source>
</evidence>
<dbReference type="InterPro" id="IPR051088">
    <property type="entry name" value="PTS_Sugar-EIIC/EIIB"/>
</dbReference>
<dbReference type="GO" id="GO:0009401">
    <property type="term" value="P:phosphoenolpyruvate-dependent sugar phosphotransferase system"/>
    <property type="evidence" value="ECO:0007669"/>
    <property type="project" value="InterPro"/>
</dbReference>
<dbReference type="PROSITE" id="PS51105">
    <property type="entry name" value="PTS_EIIC_TYPE_3"/>
    <property type="match status" value="1"/>
</dbReference>
<evidence type="ECO:0000256" key="5">
    <source>
        <dbReference type="ARBA" id="ARBA00022692"/>
    </source>
</evidence>
<evidence type="ECO:0000256" key="6">
    <source>
        <dbReference type="ARBA" id="ARBA00022989"/>
    </source>
</evidence>
<feature type="transmembrane region" description="Helical" evidence="9">
    <location>
        <begin position="238"/>
        <end position="257"/>
    </location>
</feature>
<evidence type="ECO:0000313" key="11">
    <source>
        <dbReference type="EMBL" id="VEU58316.1"/>
    </source>
</evidence>
<evidence type="ECO:0000256" key="9">
    <source>
        <dbReference type="SAM" id="Phobius"/>
    </source>
</evidence>
<comment type="function">
    <text evidence="8">The phosphoenolpyruvate-dependent sugar phosphotransferase system (PTS), a major carbohydrate active -transport system, catalyzes the phosphorylation of incoming sugar substrates concomitant with their translocation across the cell membrane.</text>
</comment>
<evidence type="ECO:0000313" key="12">
    <source>
        <dbReference type="Proteomes" id="UP000290568"/>
    </source>
</evidence>
<feature type="transmembrane region" description="Helical" evidence="9">
    <location>
        <begin position="40"/>
        <end position="61"/>
    </location>
</feature>
<feature type="transmembrane region" description="Helical" evidence="9">
    <location>
        <begin position="415"/>
        <end position="435"/>
    </location>
</feature>
<feature type="transmembrane region" description="Helical" evidence="9">
    <location>
        <begin position="122"/>
        <end position="141"/>
    </location>
</feature>
<sequence>MEKTKKSYGLSFMKWVERTFMPIISKLGENRYIDAIRNGMISIIPILLIGSLFLILFFFPIGKESGQTFGQAVLMKTEAGKKWASFLMLPYRLTYPMLGFFAVLGIARSLSKSYKLDDQQGVLIALIGYLISIIGPTYTGIGNPTISTASFGSATIFGGIVVSILSIEIFRLCVKYNIIIKMPKSVPQSVAKPFNALIPMIFVILPATFLFYFLKFNIHSYVNFILSPLQTLFGKSNYFGFLIVVLFVMILWIAGIHGMSIIGALARPFWLIAIDQNSELLTNLKVSMLYAKDGANILVEPFFQWFVWIGGAGATLGLIIVMLLFAKSKYIRSVTYPSVLPGIFNINEPIIFGYPLVLNPFLALPAILSPIVMGTVTFILMKLNLIAIPVQTVGWTLPTFFGALLSTGLDWKAGVLTFVLIFISCLIWYPFAIAYDKKLLKEEIEMEIETRVAEAKKQNITLDVDKLREEISKEFHSRTIFKRKFWKRKQ</sequence>
<feature type="transmembrane region" description="Helical" evidence="9">
    <location>
        <begin position="302"/>
        <end position="326"/>
    </location>
</feature>
<accession>A0A449A242</accession>
<dbReference type="Pfam" id="PF02378">
    <property type="entry name" value="PTS_EIIC"/>
    <property type="match status" value="1"/>
</dbReference>
<name>A0A449A242_9BACT</name>
<proteinExistence type="predicted"/>
<dbReference type="PIRSF" id="PIRSF006351">
    <property type="entry name" value="PTS_EIIC-Cellobiose"/>
    <property type="match status" value="1"/>
</dbReference>
<comment type="subcellular location">
    <subcellularLocation>
        <location evidence="1">Cell membrane</location>
        <topology evidence="1">Multi-pass membrane protein</topology>
    </subcellularLocation>
</comment>
<keyword evidence="4 8" id="KW-0762">Sugar transport</keyword>
<dbReference type="PANTHER" id="PTHR33989:SF11">
    <property type="entry name" value="LICHENAN PERMEASE IIC COMPONENT"/>
    <property type="match status" value="1"/>
</dbReference>
<dbReference type="GO" id="GO:0005886">
    <property type="term" value="C:plasma membrane"/>
    <property type="evidence" value="ECO:0007669"/>
    <property type="project" value="UniProtKB-SubCell"/>
</dbReference>
<feature type="transmembrane region" description="Helical" evidence="9">
    <location>
        <begin position="93"/>
        <end position="110"/>
    </location>
</feature>
<keyword evidence="2 8" id="KW-0813">Transport</keyword>
<keyword evidence="7 8" id="KW-0472">Membrane</keyword>
<feature type="transmembrane region" description="Helical" evidence="9">
    <location>
        <begin position="392"/>
        <end position="409"/>
    </location>
</feature>
<dbReference type="AlphaFoldDB" id="A0A449A242"/>
<dbReference type="PANTHER" id="PTHR33989">
    <property type="match status" value="1"/>
</dbReference>
<evidence type="ECO:0000256" key="1">
    <source>
        <dbReference type="ARBA" id="ARBA00004651"/>
    </source>
</evidence>
<keyword evidence="12" id="KW-1185">Reference proteome</keyword>
<dbReference type="RefSeq" id="WP_129620004.1">
    <property type="nucleotide sequence ID" value="NZ_LR214950.1"/>
</dbReference>
<dbReference type="OrthoDB" id="1550290at2"/>
<keyword evidence="3 8" id="KW-1003">Cell membrane</keyword>
<evidence type="ECO:0000256" key="8">
    <source>
        <dbReference type="PIRNR" id="PIRNR006351"/>
    </source>
</evidence>
<protein>
    <recommendedName>
        <fullName evidence="8">Permease IIC component</fullName>
    </recommendedName>
</protein>
<evidence type="ECO:0000256" key="4">
    <source>
        <dbReference type="ARBA" id="ARBA00022597"/>
    </source>
</evidence>
<gene>
    <name evidence="11" type="primary">gmuC</name>
    <name evidence="11" type="ORF">NCTC10183_00072</name>
</gene>
<feature type="transmembrane region" description="Helical" evidence="9">
    <location>
        <begin position="153"/>
        <end position="174"/>
    </location>
</feature>
<keyword evidence="5 9" id="KW-0812">Transmembrane</keyword>
<reference evidence="11 12" key="1">
    <citation type="submission" date="2019-01" db="EMBL/GenBank/DDBJ databases">
        <authorList>
            <consortium name="Pathogen Informatics"/>
        </authorList>
    </citation>
    <scope>NUCLEOTIDE SEQUENCE [LARGE SCALE GENOMIC DNA]</scope>
    <source>
        <strain evidence="11 12">NCTC10183</strain>
    </source>
</reference>
<organism evidence="11 12">
    <name type="scientific">Mycoplasmopsis gallinacea</name>
    <dbReference type="NCBI Taxonomy" id="29556"/>
    <lineage>
        <taxon>Bacteria</taxon>
        <taxon>Bacillati</taxon>
        <taxon>Mycoplasmatota</taxon>
        <taxon>Mycoplasmoidales</taxon>
        <taxon>Metamycoplasmataceae</taxon>
        <taxon>Mycoplasmopsis</taxon>
    </lineage>
</organism>
<keyword evidence="6 9" id="KW-1133">Transmembrane helix</keyword>
<dbReference type="InterPro" id="IPR003352">
    <property type="entry name" value="PTS_EIIC"/>
</dbReference>
<dbReference type="NCBIfam" id="TIGR00410">
    <property type="entry name" value="lacE"/>
    <property type="match status" value="1"/>
</dbReference>
<dbReference type="GO" id="GO:0008982">
    <property type="term" value="F:protein-N(PI)-phosphohistidine-sugar phosphotransferase activity"/>
    <property type="evidence" value="ECO:0007669"/>
    <property type="project" value="UniProtKB-UniRule"/>
</dbReference>
<feature type="transmembrane region" description="Helical" evidence="9">
    <location>
        <begin position="194"/>
        <end position="218"/>
    </location>
</feature>
<evidence type="ECO:0000259" key="10">
    <source>
        <dbReference type="PROSITE" id="PS51105"/>
    </source>
</evidence>